<evidence type="ECO:0000256" key="2">
    <source>
        <dbReference type="ARBA" id="ARBA00023295"/>
    </source>
</evidence>
<evidence type="ECO:0000313" key="4">
    <source>
        <dbReference type="EMBL" id="BDX05384.1"/>
    </source>
</evidence>
<keyword evidence="1" id="KW-0378">Hydrolase</keyword>
<evidence type="ECO:0000259" key="3">
    <source>
        <dbReference type="Pfam" id="PF01156"/>
    </source>
</evidence>
<dbReference type="InterPro" id="IPR036452">
    <property type="entry name" value="Ribo_hydro-like"/>
</dbReference>
<dbReference type="GO" id="GO:0006152">
    <property type="term" value="P:purine nucleoside catabolic process"/>
    <property type="evidence" value="ECO:0007669"/>
    <property type="project" value="TreeGrafter"/>
</dbReference>
<gene>
    <name evidence="4" type="primary">iunH</name>
    <name evidence="4" type="ORF">MACH26_09050</name>
</gene>
<dbReference type="InterPro" id="IPR023186">
    <property type="entry name" value="IUNH"/>
</dbReference>
<protein>
    <recommendedName>
        <fullName evidence="3">Inosine/uridine-preferring nucleoside hydrolase domain-containing protein</fullName>
    </recommendedName>
</protein>
<dbReference type="KEGG" id="pmaw:MACH26_09050"/>
<dbReference type="PANTHER" id="PTHR12304">
    <property type="entry name" value="INOSINE-URIDINE PREFERRING NUCLEOSIDE HYDROLASE"/>
    <property type="match status" value="1"/>
</dbReference>
<dbReference type="EMBL" id="AP027272">
    <property type="protein sequence ID" value="BDX05384.1"/>
    <property type="molecule type" value="Genomic_DNA"/>
</dbReference>
<dbReference type="GO" id="GO:0005829">
    <property type="term" value="C:cytosol"/>
    <property type="evidence" value="ECO:0007669"/>
    <property type="project" value="TreeGrafter"/>
</dbReference>
<dbReference type="PANTHER" id="PTHR12304:SF46">
    <property type="entry name" value="INOSINE-ADENOSINE-GUANOSINE-NUCLEOSIDE HYDROLASE"/>
    <property type="match status" value="1"/>
</dbReference>
<evidence type="ECO:0000256" key="1">
    <source>
        <dbReference type="ARBA" id="ARBA00022801"/>
    </source>
</evidence>
<evidence type="ECO:0000313" key="5">
    <source>
        <dbReference type="Proteomes" id="UP001333710"/>
    </source>
</evidence>
<dbReference type="Gene3D" id="3.90.245.10">
    <property type="entry name" value="Ribonucleoside hydrolase-like"/>
    <property type="match status" value="1"/>
</dbReference>
<proteinExistence type="predicted"/>
<dbReference type="RefSeq" id="WP_338291352.1">
    <property type="nucleotide sequence ID" value="NZ_AP027272.1"/>
</dbReference>
<name>A0AA48HP38_9ALTE</name>
<keyword evidence="5" id="KW-1185">Reference proteome</keyword>
<organism evidence="4 5">
    <name type="scientific">Planctobacterium marinum</name>
    <dbReference type="NCBI Taxonomy" id="1631968"/>
    <lineage>
        <taxon>Bacteria</taxon>
        <taxon>Pseudomonadati</taxon>
        <taxon>Pseudomonadota</taxon>
        <taxon>Gammaproteobacteria</taxon>
        <taxon>Alteromonadales</taxon>
        <taxon>Alteromonadaceae</taxon>
        <taxon>Planctobacterium</taxon>
    </lineage>
</organism>
<dbReference type="GO" id="GO:0008477">
    <property type="term" value="F:purine nucleosidase activity"/>
    <property type="evidence" value="ECO:0007669"/>
    <property type="project" value="TreeGrafter"/>
</dbReference>
<sequence>MKKTPVIFDHDGGVDDLLSLMLLLTMEHIDLKAVCVTPADCFLTDATKSTLKILDLFGRKDVVVAQGNLHGVNPFHYDWRAQPKMVNALPTMLSCEDDWSMVCKQPAHEYMQSALLASDEPMTVLMTGPCSNLAKALELSPDCLNKLHKVIWMGGAIDTKGNVANYNHDGSAEWNVYWDAPAADSLLKSGAPLWFMPLDATNCLPISMAFLKDLSAYRSYPLVELAGQFWACTVASIPTYEFTYYLWDVMATCCLGLNDDVIDWHDIRLSVRTSEPSEGNTYRDDEGKLVKVAMQADRQAVIDYLVRQLQYQI</sequence>
<keyword evidence="2" id="KW-0326">Glycosidase</keyword>
<feature type="domain" description="Inosine/uridine-preferring nucleoside hydrolase" evidence="3">
    <location>
        <begin position="6"/>
        <end position="302"/>
    </location>
</feature>
<dbReference type="AlphaFoldDB" id="A0AA48HP38"/>
<accession>A0AA48HP38</accession>
<dbReference type="Proteomes" id="UP001333710">
    <property type="component" value="Chromosome"/>
</dbReference>
<dbReference type="InterPro" id="IPR001910">
    <property type="entry name" value="Inosine/uridine_hydrolase_dom"/>
</dbReference>
<dbReference type="Pfam" id="PF01156">
    <property type="entry name" value="IU_nuc_hydro"/>
    <property type="match status" value="1"/>
</dbReference>
<dbReference type="SUPFAM" id="SSF53590">
    <property type="entry name" value="Nucleoside hydrolase"/>
    <property type="match status" value="1"/>
</dbReference>
<reference evidence="4" key="1">
    <citation type="submission" date="2023-01" db="EMBL/GenBank/DDBJ databases">
        <title>Complete genome sequence of Planctobacterium marinum strain Dej080120_11.</title>
        <authorList>
            <person name="Ueki S."/>
            <person name="Maruyama F."/>
        </authorList>
    </citation>
    <scope>NUCLEOTIDE SEQUENCE</scope>
    <source>
        <strain evidence="4">Dej080120_11</strain>
    </source>
</reference>